<evidence type="ECO:0000313" key="4">
    <source>
        <dbReference type="EMBL" id="KAK0668325.1"/>
    </source>
</evidence>
<reference evidence="4" key="1">
    <citation type="submission" date="2023-06" db="EMBL/GenBank/DDBJ databases">
        <title>Genome-scale phylogeny and comparative genomics of the fungal order Sordariales.</title>
        <authorList>
            <consortium name="Lawrence Berkeley National Laboratory"/>
            <person name="Hensen N."/>
            <person name="Bonometti L."/>
            <person name="Westerberg I."/>
            <person name="Brannstrom I.O."/>
            <person name="Guillou S."/>
            <person name="Cros-Aarteil S."/>
            <person name="Calhoun S."/>
            <person name="Haridas S."/>
            <person name="Kuo A."/>
            <person name="Mondo S."/>
            <person name="Pangilinan J."/>
            <person name="Riley R."/>
            <person name="Labutti K."/>
            <person name="Andreopoulos B."/>
            <person name="Lipzen A."/>
            <person name="Chen C."/>
            <person name="Yanf M."/>
            <person name="Daum C."/>
            <person name="Ng V."/>
            <person name="Clum A."/>
            <person name="Steindorff A."/>
            <person name="Ohm R."/>
            <person name="Martin F."/>
            <person name="Silar P."/>
            <person name="Natvig D."/>
            <person name="Lalanne C."/>
            <person name="Gautier V."/>
            <person name="Ament-Velasquez S.L."/>
            <person name="Kruys A."/>
            <person name="Hutchinson M.I."/>
            <person name="Powell A.J."/>
            <person name="Barry K."/>
            <person name="Miller A.N."/>
            <person name="Grigoriev I.V."/>
            <person name="Debuchy R."/>
            <person name="Gladieux P."/>
            <person name="Thoren M.H."/>
            <person name="Johannesson H."/>
        </authorList>
    </citation>
    <scope>NUCLEOTIDE SEQUENCE</scope>
    <source>
        <strain evidence="4">CBS 307.81</strain>
    </source>
</reference>
<comment type="caution">
    <text evidence="4">The sequence shown here is derived from an EMBL/GenBank/DDBJ whole genome shotgun (WGS) entry which is preliminary data.</text>
</comment>
<name>A0AA40D9P4_9PEZI</name>
<feature type="transmembrane region" description="Helical" evidence="2">
    <location>
        <begin position="956"/>
        <end position="975"/>
    </location>
</feature>
<dbReference type="InterPro" id="IPR036928">
    <property type="entry name" value="AS_sf"/>
</dbReference>
<gene>
    <name evidence="4" type="ORF">QBC41DRAFT_303551</name>
</gene>
<feature type="transmembrane region" description="Helical" evidence="2">
    <location>
        <begin position="775"/>
        <end position="793"/>
    </location>
</feature>
<feature type="compositionally biased region" description="Polar residues" evidence="1">
    <location>
        <begin position="100"/>
        <end position="123"/>
    </location>
</feature>
<keyword evidence="2" id="KW-0812">Transmembrane</keyword>
<evidence type="ECO:0000256" key="2">
    <source>
        <dbReference type="SAM" id="Phobius"/>
    </source>
</evidence>
<feature type="compositionally biased region" description="Basic and acidic residues" evidence="1">
    <location>
        <begin position="124"/>
        <end position="134"/>
    </location>
</feature>
<organism evidence="4 5">
    <name type="scientific">Cercophora samala</name>
    <dbReference type="NCBI Taxonomy" id="330535"/>
    <lineage>
        <taxon>Eukaryota</taxon>
        <taxon>Fungi</taxon>
        <taxon>Dikarya</taxon>
        <taxon>Ascomycota</taxon>
        <taxon>Pezizomycotina</taxon>
        <taxon>Sordariomycetes</taxon>
        <taxon>Sordariomycetidae</taxon>
        <taxon>Sordariales</taxon>
        <taxon>Lasiosphaeriaceae</taxon>
        <taxon>Cercophora</taxon>
    </lineage>
</organism>
<feature type="transmembrane region" description="Helical" evidence="2">
    <location>
        <begin position="799"/>
        <end position="817"/>
    </location>
</feature>
<feature type="transmembrane region" description="Helical" evidence="2">
    <location>
        <begin position="677"/>
        <end position="697"/>
    </location>
</feature>
<dbReference type="PANTHER" id="PTHR42678:SF34">
    <property type="entry name" value="OS04G0183300 PROTEIN"/>
    <property type="match status" value="1"/>
</dbReference>
<evidence type="ECO:0000313" key="5">
    <source>
        <dbReference type="Proteomes" id="UP001174997"/>
    </source>
</evidence>
<feature type="domain" description="Amidase" evidence="3">
    <location>
        <begin position="1296"/>
        <end position="1758"/>
    </location>
</feature>
<keyword evidence="2" id="KW-1133">Transmembrane helix</keyword>
<evidence type="ECO:0000259" key="3">
    <source>
        <dbReference type="Pfam" id="PF01425"/>
    </source>
</evidence>
<dbReference type="Pfam" id="PF01425">
    <property type="entry name" value="Amidase"/>
    <property type="match status" value="1"/>
</dbReference>
<keyword evidence="2" id="KW-0472">Membrane</keyword>
<dbReference type="EMBL" id="JAULSY010000058">
    <property type="protein sequence ID" value="KAK0668325.1"/>
    <property type="molecule type" value="Genomic_DNA"/>
</dbReference>
<feature type="transmembrane region" description="Helical" evidence="2">
    <location>
        <begin position="744"/>
        <end position="763"/>
    </location>
</feature>
<feature type="transmembrane region" description="Helical" evidence="2">
    <location>
        <begin position="1049"/>
        <end position="1067"/>
    </location>
</feature>
<feature type="transmembrane region" description="Helical" evidence="2">
    <location>
        <begin position="1087"/>
        <end position="1106"/>
    </location>
</feature>
<feature type="region of interest" description="Disordered" evidence="1">
    <location>
        <begin position="332"/>
        <end position="415"/>
    </location>
</feature>
<dbReference type="SUPFAM" id="SSF75304">
    <property type="entry name" value="Amidase signature (AS) enzymes"/>
    <property type="match status" value="1"/>
</dbReference>
<feature type="compositionally biased region" description="Basic and acidic residues" evidence="1">
    <location>
        <begin position="7"/>
        <end position="16"/>
    </location>
</feature>
<proteinExistence type="predicted"/>
<dbReference type="Gene3D" id="3.90.1300.10">
    <property type="entry name" value="Amidase signature (AS) domain"/>
    <property type="match status" value="1"/>
</dbReference>
<feature type="transmembrane region" description="Helical" evidence="2">
    <location>
        <begin position="29"/>
        <end position="50"/>
    </location>
</feature>
<protein>
    <recommendedName>
        <fullName evidence="3">Amidase domain-containing protein</fullName>
    </recommendedName>
</protein>
<evidence type="ECO:0000256" key="1">
    <source>
        <dbReference type="SAM" id="MobiDB-lite"/>
    </source>
</evidence>
<dbReference type="InterPro" id="IPR023631">
    <property type="entry name" value="Amidase_dom"/>
</dbReference>
<dbReference type="PANTHER" id="PTHR42678">
    <property type="entry name" value="AMIDASE"/>
    <property type="match status" value="1"/>
</dbReference>
<feature type="region of interest" description="Disordered" evidence="1">
    <location>
        <begin position="97"/>
        <end position="135"/>
    </location>
</feature>
<feature type="region of interest" description="Disordered" evidence="1">
    <location>
        <begin position="1"/>
        <end position="20"/>
    </location>
</feature>
<sequence length="1806" mass="197701">MAATTEKSPRSRRNTDNDIPDYKPLPLRFSSLAILVLVLCSLIVVLERLLQSLPHEDSRTEIPQEFGFIPDPKRPQGHFDVLDALSPEARQKFHGLPVETSLQDDLPSSTRLPDARTTSFPTENNKRMAPDPRPHTSYYVNTNMITTYVTWADRWYGHPDNVMARTAVFPGEQTPNECMYNYQGVIITTNSSGCQVIIAPDPLNTPPPGWKSPRQGISGLWFSDECVKSYEDWYKSQLATIPAPPPGPAIPYPNAFLKRFLRCSWHGEPREEITSTRRDIEEPLPEISTNYYVEWDVQRQMERLIVKLRFSGRLHPGAALYLWGEHNIAEPSTTPSLTPLPSPTTTKQSAFESATTPTSQSEPSSSEPISVPETTVTETAATETAATETAATETAATETAATETVATETAATETAASSSLALLPVIISDSQSKTDYLTNPVTSPIFIHSSEHSTQLETISISESKTGITRDSNTLLPSSWSNLKPTQHQSATTEHLETPSQLTASISTPTLYPTAPFDLRLLPTIPQPAPHQLEASVKYVYVPVDVYSATTTQFTRAGQMWISKIVHTSTSSILIGVPAVMVIPAITTLTNSNGVPTSTQTDFHGEVYLITTLTTLTNTDGFPTLTTTTQVPATSVITTLTDTNGVPTATATSFPVWPNLPNSTAANLMLPNRASYFTIYFLPILLTILLLIPVQAIDAEIKQLLPFRLLTRRDPPVGAGVDALVMQPGRISGWRLLWRYGDPISLVSDLIVLCVAGLISISGETVGLKLRGSCLSVNLSTCFLTVAVFPVPARVAEGLLGGLIVLTVLLGIMLVRWRTGTAADPSSVAGVCVLLQVNRTREMLMRGMKARSEDGADESAKVDELLKRNCKGVNFRLGRLENWTGKRADDYGIVVSSSTVVGSHGRRGTDTSSNGEIESSDVILPAERTGLGQMRRARSSLPVKRMTFRVPGRERAFQGVLLGFLCGLLTLILYYELTEYEDLQESAFEWFMDSQGFGVRMLFTGLAFSKRRIYQRMAQKQQPASLSILEPCPKTVFTGLWRAIRQKDLMAGAIAFAGTLSKFIPALLSSIPFSSAQTWQTHEICTWTTVALLIVLILTLVSYMWLVKWPHMPAAPDSLACQIYYVCDSAMLRDFERLSMLGRRERDRRVERMGRMYRFGWMTGVSGERRIGIDYPEVVVVVVFRDRKKRYLTPDTSASASGSSSSCPSSLPPFIHNLWVNTQTRRILHEIETMKLPKLRASVALYSTVLWWVQQTCATPAGCSQHNGGKRFPSLLNAEISDLIKGLDSGVFTTVDLVNAYIARINEVNSTLKAVTQINPDALAIAAELDAARAAGTIKGPLHGIPILLKDSIATFDEMENTAGSYALVGARVPEDSTVVAKLREAGAVILGKTNMSQWANFRSFNSSNGWSSTGGQTEGAYFPKQDPVGSSSGSGVAISIGLAAASLGTETHGSILAPAQINNLVGIKPTVGLTSRHLVIPISERQDTIGPMARTVKDAAYLLTAIAGKDSKDNYTSSIPFSTVPDYVSACQLGSLSGKRIGVPRNLIPNPLPPSFQYVISTFNATLDVLRQANATIIDDLYLPGQYLMNLGPYQMHVVNAEFISGLPRYFASLTSNPANLTDLPSLINWTKSHGDLEHYPDRDVARWEGVLTNTGHGNDSPYFWGNYSAQINAAGPHGILGALKNHSLDALVLPTWWSATMPAMLGTPVVTVPMGKLPNDGSVVEEKDQRGELTRWAGNLPFGVSFVGEAFSEEKLIGLAYDFEQRTKVRETVKSYIKPKTELSDVVRERLQKQIAKISRQLQV</sequence>
<keyword evidence="5" id="KW-1185">Reference proteome</keyword>
<dbReference type="Proteomes" id="UP001174997">
    <property type="component" value="Unassembled WGS sequence"/>
</dbReference>
<accession>A0AA40D9P4</accession>